<dbReference type="GeneID" id="105362739"/>
<dbReference type="InterPro" id="IPR004117">
    <property type="entry name" value="7tm6_olfct_rcpt"/>
</dbReference>
<evidence type="ECO:0000256" key="6">
    <source>
        <dbReference type="ARBA" id="ARBA00022989"/>
    </source>
</evidence>
<keyword evidence="9" id="KW-0807">Transducer</keyword>
<keyword evidence="2" id="KW-1003">Cell membrane</keyword>
<feature type="transmembrane region" description="Helical" evidence="10">
    <location>
        <begin position="31"/>
        <end position="52"/>
    </location>
</feature>
<dbReference type="RefSeq" id="XP_011498528.1">
    <property type="nucleotide sequence ID" value="XM_011500226.1"/>
</dbReference>
<evidence type="ECO:0000256" key="5">
    <source>
        <dbReference type="ARBA" id="ARBA00022725"/>
    </source>
</evidence>
<evidence type="ECO:0000256" key="1">
    <source>
        <dbReference type="ARBA" id="ARBA00004651"/>
    </source>
</evidence>
<dbReference type="KEGG" id="csol:105362739"/>
<accession>A0AAJ6YI72</accession>
<feature type="transmembrane region" description="Helical" evidence="10">
    <location>
        <begin position="73"/>
        <end position="93"/>
    </location>
</feature>
<evidence type="ECO:0000256" key="9">
    <source>
        <dbReference type="ARBA" id="ARBA00023224"/>
    </source>
</evidence>
<keyword evidence="8" id="KW-0675">Receptor</keyword>
<reference evidence="12" key="1">
    <citation type="submission" date="2025-08" db="UniProtKB">
        <authorList>
            <consortium name="RefSeq"/>
        </authorList>
    </citation>
    <scope>IDENTIFICATION</scope>
</reference>
<evidence type="ECO:0000313" key="11">
    <source>
        <dbReference type="Proteomes" id="UP000695007"/>
    </source>
</evidence>
<dbReference type="GO" id="GO:0005549">
    <property type="term" value="F:odorant binding"/>
    <property type="evidence" value="ECO:0007669"/>
    <property type="project" value="InterPro"/>
</dbReference>
<evidence type="ECO:0000256" key="7">
    <source>
        <dbReference type="ARBA" id="ARBA00023136"/>
    </source>
</evidence>
<evidence type="ECO:0000256" key="4">
    <source>
        <dbReference type="ARBA" id="ARBA00022692"/>
    </source>
</evidence>
<keyword evidence="6 10" id="KW-1133">Transmembrane helix</keyword>
<feature type="transmembrane region" description="Helical" evidence="10">
    <location>
        <begin position="148"/>
        <end position="170"/>
    </location>
</feature>
<evidence type="ECO:0000256" key="10">
    <source>
        <dbReference type="SAM" id="Phobius"/>
    </source>
</evidence>
<dbReference type="PANTHER" id="PTHR21137">
    <property type="entry name" value="ODORANT RECEPTOR"/>
    <property type="match status" value="1"/>
</dbReference>
<name>A0AAJ6YI72_9HYME</name>
<evidence type="ECO:0000313" key="12">
    <source>
        <dbReference type="RefSeq" id="XP_011498528.1"/>
    </source>
</evidence>
<gene>
    <name evidence="12" type="primary">LOC105362739</name>
</gene>
<dbReference type="GO" id="GO:0005886">
    <property type="term" value="C:plasma membrane"/>
    <property type="evidence" value="ECO:0007669"/>
    <property type="project" value="UniProtKB-SubCell"/>
</dbReference>
<dbReference type="PANTHER" id="PTHR21137:SF35">
    <property type="entry name" value="ODORANT RECEPTOR 19A-RELATED"/>
    <property type="match status" value="1"/>
</dbReference>
<comment type="subcellular location">
    <subcellularLocation>
        <location evidence="1">Cell membrane</location>
        <topology evidence="1">Multi-pass membrane protein</topology>
    </subcellularLocation>
</comment>
<protein>
    <submittedName>
        <fullName evidence="12">Odorant receptor 13a-like</fullName>
    </submittedName>
</protein>
<keyword evidence="3" id="KW-0716">Sensory transduction</keyword>
<keyword evidence="7 10" id="KW-0472">Membrane</keyword>
<dbReference type="GO" id="GO:0007165">
    <property type="term" value="P:signal transduction"/>
    <property type="evidence" value="ECO:0007669"/>
    <property type="project" value="UniProtKB-KW"/>
</dbReference>
<evidence type="ECO:0000256" key="8">
    <source>
        <dbReference type="ARBA" id="ARBA00023170"/>
    </source>
</evidence>
<sequence length="280" mass="32681">MIEEARKFDQLIYTEDEQKVLRVWKTNRNRIVKILTSNYIILTVFYFVVVLFTKDKLLPFKLIFKPNTIFTPWYEVAYILELVFFMCGMSAMIATDTLCVTFICQTCMHLKIVEVMLKNCDKNNKGIIAIIKKHVEILEYGRDVCGELSTSILCQYITMFFITCFATFTCQLTTIPAMRNKMIWVSLMIYFLFLITCVAGELVTSISENIAISLAQSKFVSYDEKEETRDINNMIVFIIMRAQQPLKLKVGTYGRINLQFYTSTFKNIYSVIMLLKTVYN</sequence>
<keyword evidence="4 10" id="KW-0812">Transmembrane</keyword>
<keyword evidence="11" id="KW-1185">Reference proteome</keyword>
<organism evidence="11 12">
    <name type="scientific">Ceratosolen solmsi marchali</name>
    <dbReference type="NCBI Taxonomy" id="326594"/>
    <lineage>
        <taxon>Eukaryota</taxon>
        <taxon>Metazoa</taxon>
        <taxon>Ecdysozoa</taxon>
        <taxon>Arthropoda</taxon>
        <taxon>Hexapoda</taxon>
        <taxon>Insecta</taxon>
        <taxon>Pterygota</taxon>
        <taxon>Neoptera</taxon>
        <taxon>Endopterygota</taxon>
        <taxon>Hymenoptera</taxon>
        <taxon>Apocrita</taxon>
        <taxon>Proctotrupomorpha</taxon>
        <taxon>Chalcidoidea</taxon>
        <taxon>Agaonidae</taxon>
        <taxon>Agaoninae</taxon>
        <taxon>Ceratosolen</taxon>
    </lineage>
</organism>
<proteinExistence type="predicted"/>
<evidence type="ECO:0000256" key="3">
    <source>
        <dbReference type="ARBA" id="ARBA00022606"/>
    </source>
</evidence>
<dbReference type="GO" id="GO:0004984">
    <property type="term" value="F:olfactory receptor activity"/>
    <property type="evidence" value="ECO:0007669"/>
    <property type="project" value="InterPro"/>
</dbReference>
<keyword evidence="5" id="KW-0552">Olfaction</keyword>
<dbReference type="Pfam" id="PF02949">
    <property type="entry name" value="7tm_6"/>
    <property type="match status" value="1"/>
</dbReference>
<evidence type="ECO:0000256" key="2">
    <source>
        <dbReference type="ARBA" id="ARBA00022475"/>
    </source>
</evidence>
<dbReference type="Proteomes" id="UP000695007">
    <property type="component" value="Unplaced"/>
</dbReference>
<dbReference type="AlphaFoldDB" id="A0AAJ6YI72"/>
<feature type="transmembrane region" description="Helical" evidence="10">
    <location>
        <begin position="182"/>
        <end position="203"/>
    </location>
</feature>